<sequence>MSMPVKETVRKPSTEETKRSKKEEDEYMSDASTETSESEAESDYSDSDEDEEVLFDFSLSLNKGRRILRKGDCVNHFAIDVLCEAAKLGCELHKKENSIRVRGATMTLKFACEGDDGRELIDEAFEDITGENEASDEAKLLAFMLAYAPPADDDDAKKKRDD</sequence>
<feature type="compositionally biased region" description="Acidic residues" evidence="1">
    <location>
        <begin position="36"/>
        <end position="49"/>
    </location>
</feature>
<reference evidence="2" key="1">
    <citation type="journal article" date="2020" name="Nature">
        <title>Giant virus diversity and host interactions through global metagenomics.</title>
        <authorList>
            <person name="Schulz F."/>
            <person name="Roux S."/>
            <person name="Paez-Espino D."/>
            <person name="Jungbluth S."/>
            <person name="Walsh D.A."/>
            <person name="Denef V.J."/>
            <person name="McMahon K.D."/>
            <person name="Konstantinidis K.T."/>
            <person name="Eloe-Fadrosh E.A."/>
            <person name="Kyrpides N.C."/>
            <person name="Woyke T."/>
        </authorList>
    </citation>
    <scope>NUCLEOTIDE SEQUENCE</scope>
    <source>
        <strain evidence="2">GVMAG-S-1016704-121</strain>
    </source>
</reference>
<feature type="region of interest" description="Disordered" evidence="1">
    <location>
        <begin position="1"/>
        <end position="49"/>
    </location>
</feature>
<protein>
    <submittedName>
        <fullName evidence="2">Uncharacterized protein</fullName>
    </submittedName>
</protein>
<dbReference type="AlphaFoldDB" id="A0A6C0LSR6"/>
<feature type="compositionally biased region" description="Basic and acidic residues" evidence="1">
    <location>
        <begin position="7"/>
        <end position="24"/>
    </location>
</feature>
<organism evidence="2">
    <name type="scientific">viral metagenome</name>
    <dbReference type="NCBI Taxonomy" id="1070528"/>
    <lineage>
        <taxon>unclassified sequences</taxon>
        <taxon>metagenomes</taxon>
        <taxon>organismal metagenomes</taxon>
    </lineage>
</organism>
<accession>A0A6C0LSR6</accession>
<dbReference type="EMBL" id="MN740557">
    <property type="protein sequence ID" value="QHU33463.1"/>
    <property type="molecule type" value="Genomic_DNA"/>
</dbReference>
<proteinExistence type="predicted"/>
<evidence type="ECO:0000256" key="1">
    <source>
        <dbReference type="SAM" id="MobiDB-lite"/>
    </source>
</evidence>
<evidence type="ECO:0000313" key="2">
    <source>
        <dbReference type="EMBL" id="QHU33463.1"/>
    </source>
</evidence>
<name>A0A6C0LSR6_9ZZZZ</name>